<reference evidence="2" key="1">
    <citation type="submission" date="2021-05" db="EMBL/GenBank/DDBJ databases">
        <authorList>
            <person name="Alioto T."/>
            <person name="Alioto T."/>
            <person name="Gomez Garrido J."/>
        </authorList>
    </citation>
    <scope>NUCLEOTIDE SEQUENCE</scope>
</reference>
<sequence length="114" mass="11780">MSDTATSSLVGVPRSSASPLSTSISPPLVISHIRKSSSFSSHSRFVSISDTTISFSSAGSLWWPSFITSSISAFSISFSTSISSFSAFNFTSSSSSSICSSNASVTLCAIKDAL</sequence>
<feature type="compositionally biased region" description="Low complexity" evidence="1">
    <location>
        <begin position="12"/>
        <end position="23"/>
    </location>
</feature>
<organism evidence="2">
    <name type="scientific">Cacopsylla melanoneura</name>
    <dbReference type="NCBI Taxonomy" id="428564"/>
    <lineage>
        <taxon>Eukaryota</taxon>
        <taxon>Metazoa</taxon>
        <taxon>Ecdysozoa</taxon>
        <taxon>Arthropoda</taxon>
        <taxon>Hexapoda</taxon>
        <taxon>Insecta</taxon>
        <taxon>Pterygota</taxon>
        <taxon>Neoptera</taxon>
        <taxon>Paraneoptera</taxon>
        <taxon>Hemiptera</taxon>
        <taxon>Sternorrhyncha</taxon>
        <taxon>Psylloidea</taxon>
        <taxon>Psyllidae</taxon>
        <taxon>Psyllinae</taxon>
        <taxon>Cacopsylla</taxon>
    </lineage>
</organism>
<name>A0A8D9F689_9HEMI</name>
<evidence type="ECO:0000256" key="1">
    <source>
        <dbReference type="SAM" id="MobiDB-lite"/>
    </source>
</evidence>
<evidence type="ECO:0000313" key="2">
    <source>
        <dbReference type="EMBL" id="CAG6778482.1"/>
    </source>
</evidence>
<feature type="region of interest" description="Disordered" evidence="1">
    <location>
        <begin position="1"/>
        <end position="23"/>
    </location>
</feature>
<dbReference type="AlphaFoldDB" id="A0A8D9F689"/>
<accession>A0A8D9F689</accession>
<dbReference type="EMBL" id="HBUF01293791">
    <property type="protein sequence ID" value="CAG6689747.1"/>
    <property type="molecule type" value="Transcribed_RNA"/>
</dbReference>
<proteinExistence type="predicted"/>
<protein>
    <submittedName>
        <fullName evidence="2">Uncharacterized protein</fullName>
    </submittedName>
</protein>
<dbReference type="EMBL" id="HBUF01609822">
    <property type="protein sequence ID" value="CAG6778482.1"/>
    <property type="molecule type" value="Transcribed_RNA"/>
</dbReference>